<evidence type="ECO:0000256" key="1">
    <source>
        <dbReference type="SAM" id="MobiDB-lite"/>
    </source>
</evidence>
<name>A0A9Q3GTT6_9BASI</name>
<gene>
    <name evidence="2" type="ORF">O181_019663</name>
</gene>
<dbReference type="Proteomes" id="UP000765509">
    <property type="component" value="Unassembled WGS sequence"/>
</dbReference>
<accession>A0A9Q3GTT6</accession>
<comment type="caution">
    <text evidence="2">The sequence shown here is derived from an EMBL/GenBank/DDBJ whole genome shotgun (WGS) entry which is preliminary data.</text>
</comment>
<dbReference type="EMBL" id="AVOT02005776">
    <property type="protein sequence ID" value="MBW0479948.1"/>
    <property type="molecule type" value="Genomic_DNA"/>
</dbReference>
<reference evidence="2" key="1">
    <citation type="submission" date="2021-03" db="EMBL/GenBank/DDBJ databases">
        <title>Draft genome sequence of rust myrtle Austropuccinia psidii MF-1, a brazilian biotype.</title>
        <authorList>
            <person name="Quecine M.C."/>
            <person name="Pachon D.M.R."/>
            <person name="Bonatelli M.L."/>
            <person name="Correr F.H."/>
            <person name="Franceschini L.M."/>
            <person name="Leite T.F."/>
            <person name="Margarido G.R.A."/>
            <person name="Almeida C.A."/>
            <person name="Ferrarezi J.A."/>
            <person name="Labate C.A."/>
        </authorList>
    </citation>
    <scope>NUCLEOTIDE SEQUENCE</scope>
    <source>
        <strain evidence="2">MF-1</strain>
    </source>
</reference>
<proteinExistence type="predicted"/>
<feature type="compositionally biased region" description="Polar residues" evidence="1">
    <location>
        <begin position="1"/>
        <end position="11"/>
    </location>
</feature>
<protein>
    <submittedName>
        <fullName evidence="2">Uncharacterized protein</fullName>
    </submittedName>
</protein>
<evidence type="ECO:0000313" key="2">
    <source>
        <dbReference type="EMBL" id="MBW0479948.1"/>
    </source>
</evidence>
<keyword evidence="3" id="KW-1185">Reference proteome</keyword>
<sequence>MAANKSNPTSTHTHHDGLQPSPSALEPTKIQLHACSSKKSYKGMWEEGVSFDLTQTHRNLSGSDWKTYKNIFDLGKSHKLKTPTNIAGTTQ</sequence>
<organism evidence="2 3">
    <name type="scientific">Austropuccinia psidii MF-1</name>
    <dbReference type="NCBI Taxonomy" id="1389203"/>
    <lineage>
        <taxon>Eukaryota</taxon>
        <taxon>Fungi</taxon>
        <taxon>Dikarya</taxon>
        <taxon>Basidiomycota</taxon>
        <taxon>Pucciniomycotina</taxon>
        <taxon>Pucciniomycetes</taxon>
        <taxon>Pucciniales</taxon>
        <taxon>Sphaerophragmiaceae</taxon>
        <taxon>Austropuccinia</taxon>
    </lineage>
</organism>
<evidence type="ECO:0000313" key="3">
    <source>
        <dbReference type="Proteomes" id="UP000765509"/>
    </source>
</evidence>
<feature type="region of interest" description="Disordered" evidence="1">
    <location>
        <begin position="1"/>
        <end position="28"/>
    </location>
</feature>
<dbReference type="AlphaFoldDB" id="A0A9Q3GTT6"/>